<proteinExistence type="predicted"/>
<sequence length="82" mass="9291">MCFHHRLVFSCGHYIWLPKVARACAAEEAFTREETTIGCSKMWSTGFCTMKVSQKCEDCSNKEAKSTAQIAEIKRRIGALKE</sequence>
<evidence type="ECO:0000313" key="2">
    <source>
        <dbReference type="Proteomes" id="UP001301769"/>
    </source>
</evidence>
<dbReference type="EMBL" id="MU858117">
    <property type="protein sequence ID" value="KAK4212968.1"/>
    <property type="molecule type" value="Genomic_DNA"/>
</dbReference>
<comment type="caution">
    <text evidence="1">The sequence shown here is derived from an EMBL/GenBank/DDBJ whole genome shotgun (WGS) entry which is preliminary data.</text>
</comment>
<reference evidence="1" key="1">
    <citation type="journal article" date="2023" name="Mol. Phylogenet. Evol.">
        <title>Genome-scale phylogeny and comparative genomics of the fungal order Sordariales.</title>
        <authorList>
            <person name="Hensen N."/>
            <person name="Bonometti L."/>
            <person name="Westerberg I."/>
            <person name="Brannstrom I.O."/>
            <person name="Guillou S."/>
            <person name="Cros-Aarteil S."/>
            <person name="Calhoun S."/>
            <person name="Haridas S."/>
            <person name="Kuo A."/>
            <person name="Mondo S."/>
            <person name="Pangilinan J."/>
            <person name="Riley R."/>
            <person name="LaButti K."/>
            <person name="Andreopoulos B."/>
            <person name="Lipzen A."/>
            <person name="Chen C."/>
            <person name="Yan M."/>
            <person name="Daum C."/>
            <person name="Ng V."/>
            <person name="Clum A."/>
            <person name="Steindorff A."/>
            <person name="Ohm R.A."/>
            <person name="Martin F."/>
            <person name="Silar P."/>
            <person name="Natvig D.O."/>
            <person name="Lalanne C."/>
            <person name="Gautier V."/>
            <person name="Ament-Velasquez S.L."/>
            <person name="Kruys A."/>
            <person name="Hutchinson M.I."/>
            <person name="Powell A.J."/>
            <person name="Barry K."/>
            <person name="Miller A.N."/>
            <person name="Grigoriev I.V."/>
            <person name="Debuchy R."/>
            <person name="Gladieux P."/>
            <person name="Hiltunen Thoren M."/>
            <person name="Johannesson H."/>
        </authorList>
    </citation>
    <scope>NUCLEOTIDE SEQUENCE</scope>
    <source>
        <strain evidence="1">PSN293</strain>
    </source>
</reference>
<feature type="non-terminal residue" evidence="1">
    <location>
        <position position="82"/>
    </location>
</feature>
<dbReference type="Proteomes" id="UP001301769">
    <property type="component" value="Unassembled WGS sequence"/>
</dbReference>
<name>A0AAN6Y6B6_9PEZI</name>
<protein>
    <submittedName>
        <fullName evidence="1">Uncharacterized protein</fullName>
    </submittedName>
</protein>
<organism evidence="1 2">
    <name type="scientific">Rhypophila decipiens</name>
    <dbReference type="NCBI Taxonomy" id="261697"/>
    <lineage>
        <taxon>Eukaryota</taxon>
        <taxon>Fungi</taxon>
        <taxon>Dikarya</taxon>
        <taxon>Ascomycota</taxon>
        <taxon>Pezizomycotina</taxon>
        <taxon>Sordariomycetes</taxon>
        <taxon>Sordariomycetidae</taxon>
        <taxon>Sordariales</taxon>
        <taxon>Naviculisporaceae</taxon>
        <taxon>Rhypophila</taxon>
    </lineage>
</organism>
<dbReference type="AlphaFoldDB" id="A0AAN6Y6B6"/>
<reference evidence="1" key="2">
    <citation type="submission" date="2023-05" db="EMBL/GenBank/DDBJ databases">
        <authorList>
            <consortium name="Lawrence Berkeley National Laboratory"/>
            <person name="Steindorff A."/>
            <person name="Hensen N."/>
            <person name="Bonometti L."/>
            <person name="Westerberg I."/>
            <person name="Brannstrom I.O."/>
            <person name="Guillou S."/>
            <person name="Cros-Aarteil S."/>
            <person name="Calhoun S."/>
            <person name="Haridas S."/>
            <person name="Kuo A."/>
            <person name="Mondo S."/>
            <person name="Pangilinan J."/>
            <person name="Riley R."/>
            <person name="Labutti K."/>
            <person name="Andreopoulos B."/>
            <person name="Lipzen A."/>
            <person name="Chen C."/>
            <person name="Yanf M."/>
            <person name="Daum C."/>
            <person name="Ng V."/>
            <person name="Clum A."/>
            <person name="Ohm R."/>
            <person name="Martin F."/>
            <person name="Silar P."/>
            <person name="Natvig D."/>
            <person name="Lalanne C."/>
            <person name="Gautier V."/>
            <person name="Ament-Velasquez S.L."/>
            <person name="Kruys A."/>
            <person name="Hutchinson M.I."/>
            <person name="Powell A.J."/>
            <person name="Barry K."/>
            <person name="Miller A.N."/>
            <person name="Grigoriev I.V."/>
            <person name="Debuchy R."/>
            <person name="Gladieux P."/>
            <person name="Thoren M.H."/>
            <person name="Johannesson H."/>
        </authorList>
    </citation>
    <scope>NUCLEOTIDE SEQUENCE</scope>
    <source>
        <strain evidence="1">PSN293</strain>
    </source>
</reference>
<evidence type="ECO:0000313" key="1">
    <source>
        <dbReference type="EMBL" id="KAK4212968.1"/>
    </source>
</evidence>
<keyword evidence="2" id="KW-1185">Reference proteome</keyword>
<accession>A0AAN6Y6B6</accession>
<gene>
    <name evidence="1" type="ORF">QBC37DRAFT_257783</name>
</gene>